<dbReference type="InterPro" id="IPR017452">
    <property type="entry name" value="GPCR_Rhodpsn_7TM"/>
</dbReference>
<evidence type="ECO:0000313" key="12">
    <source>
        <dbReference type="EMBL" id="UPH88285.1"/>
    </source>
</evidence>
<dbReference type="GO" id="GO:0016020">
    <property type="term" value="C:membrane"/>
    <property type="evidence" value="ECO:0007669"/>
    <property type="project" value="UniProtKB-SubCell"/>
</dbReference>
<evidence type="ECO:0000256" key="3">
    <source>
        <dbReference type="ARBA" id="ARBA00022692"/>
    </source>
</evidence>
<feature type="transmembrane region" description="Helical" evidence="10">
    <location>
        <begin position="167"/>
        <end position="185"/>
    </location>
</feature>
<dbReference type="EMBL" id="MZ014385">
    <property type="protein sequence ID" value="UPH88285.1"/>
    <property type="molecule type" value="mRNA"/>
</dbReference>
<accession>A0A8T9VUM9</accession>
<dbReference type="PRINTS" id="PR00237">
    <property type="entry name" value="GPCRRHODOPSN"/>
</dbReference>
<feature type="domain" description="G-protein coupled receptors family 1 profile" evidence="11">
    <location>
        <begin position="67"/>
        <end position="330"/>
    </location>
</feature>
<evidence type="ECO:0000256" key="8">
    <source>
        <dbReference type="ARBA" id="ARBA00023224"/>
    </source>
</evidence>
<evidence type="ECO:0000256" key="10">
    <source>
        <dbReference type="SAM" id="Phobius"/>
    </source>
</evidence>
<feature type="transmembrane region" description="Helical" evidence="10">
    <location>
        <begin position="308"/>
        <end position="333"/>
    </location>
</feature>
<evidence type="ECO:0000256" key="2">
    <source>
        <dbReference type="ARBA" id="ARBA00010663"/>
    </source>
</evidence>
<dbReference type="PANTHER" id="PTHR24235">
    <property type="entry name" value="NEUROPEPTIDE Y RECEPTOR"/>
    <property type="match status" value="1"/>
</dbReference>
<sequence>MFQMANLSTSLLSMLDMNQYNLSPNFTIDDLIRVAVDYKVSDHWFNSETELVLVVIFCFVILCGLSGNIVVCLIICRNGNLKSTRNWYILNLSICEIMTCILCMPFILVRMTLKNWRLGLVLCKLVPTLQTTYVAVSTLTIVAIAVDRYRVIVCSVTRSHYKKKTKYVIPLTWLVGFFMSLPQLLTNRVEDVIGVSRYLLYSICIEHWESSELLMCYTVTVLLMQYLLPVLAIITLHVLICRFLRVRINTRQASLREVHRAKRNMASHRKNMYLLTSIAVLFAVTWLPITLVNILADFDQGVFEDKDFRLIHATCLLVALCSVCINPVVYGWFNSNFRRDLQRWASTKISSSVDMLQYIEASTHRSKTDMLSMSTHNLRGYSIVHERRLE</sequence>
<comment type="subcellular location">
    <subcellularLocation>
        <location evidence="1">Membrane</location>
        <topology evidence="1">Multi-pass membrane protein</topology>
    </subcellularLocation>
</comment>
<evidence type="ECO:0000259" key="11">
    <source>
        <dbReference type="PROSITE" id="PS50262"/>
    </source>
</evidence>
<evidence type="ECO:0000256" key="4">
    <source>
        <dbReference type="ARBA" id="ARBA00022989"/>
    </source>
</evidence>
<dbReference type="PROSITE" id="PS00237">
    <property type="entry name" value="G_PROTEIN_RECEP_F1_1"/>
    <property type="match status" value="1"/>
</dbReference>
<proteinExistence type="evidence at transcript level"/>
<dbReference type="InterPro" id="IPR000276">
    <property type="entry name" value="GPCR_Rhodpsn"/>
</dbReference>
<keyword evidence="4 10" id="KW-1133">Transmembrane helix</keyword>
<dbReference type="PANTHER" id="PTHR24235:SF12">
    <property type="entry name" value="G-PROTEIN COUPLED RECEPTORS FAMILY 1 PROFILE DOMAIN-CONTAINING PROTEIN"/>
    <property type="match status" value="1"/>
</dbReference>
<evidence type="ECO:0000256" key="9">
    <source>
        <dbReference type="RuleBase" id="RU000688"/>
    </source>
</evidence>
<dbReference type="AlphaFoldDB" id="A0A8T9VUM9"/>
<comment type="similarity">
    <text evidence="2 9">Belongs to the G-protein coupled receptor 1 family.</text>
</comment>
<feature type="transmembrane region" description="Helical" evidence="10">
    <location>
        <begin position="223"/>
        <end position="244"/>
    </location>
</feature>
<organism evidence="12">
    <name type="scientific">Haliotis discus hannai</name>
    <name type="common">Japanese abalone</name>
    <dbReference type="NCBI Taxonomy" id="42344"/>
    <lineage>
        <taxon>Eukaryota</taxon>
        <taxon>Metazoa</taxon>
        <taxon>Spiralia</taxon>
        <taxon>Lophotrochozoa</taxon>
        <taxon>Mollusca</taxon>
        <taxon>Gastropoda</taxon>
        <taxon>Vetigastropoda</taxon>
        <taxon>Lepetellida</taxon>
        <taxon>Haliotoidea</taxon>
        <taxon>Haliotidae</taxon>
        <taxon>Haliotis</taxon>
    </lineage>
</organism>
<dbReference type="GO" id="GO:0004983">
    <property type="term" value="F:neuropeptide Y receptor activity"/>
    <property type="evidence" value="ECO:0007669"/>
    <property type="project" value="InterPro"/>
</dbReference>
<keyword evidence="5 9" id="KW-0297">G-protein coupled receptor</keyword>
<dbReference type="PROSITE" id="PS50262">
    <property type="entry name" value="G_PROTEIN_RECEP_F1_2"/>
    <property type="match status" value="1"/>
</dbReference>
<evidence type="ECO:0000256" key="5">
    <source>
        <dbReference type="ARBA" id="ARBA00023040"/>
    </source>
</evidence>
<protein>
    <submittedName>
        <fullName evidence="12">NPF receptor like-3</fullName>
    </submittedName>
</protein>
<dbReference type="SMART" id="SM01381">
    <property type="entry name" value="7TM_GPCR_Srsx"/>
    <property type="match status" value="1"/>
</dbReference>
<evidence type="ECO:0000256" key="1">
    <source>
        <dbReference type="ARBA" id="ARBA00004141"/>
    </source>
</evidence>
<feature type="transmembrane region" description="Helical" evidence="10">
    <location>
        <begin position="128"/>
        <end position="146"/>
    </location>
</feature>
<name>A0A8T9VUM9_HALDH</name>
<evidence type="ECO:0000256" key="6">
    <source>
        <dbReference type="ARBA" id="ARBA00023136"/>
    </source>
</evidence>
<feature type="transmembrane region" description="Helical" evidence="10">
    <location>
        <begin position="272"/>
        <end position="296"/>
    </location>
</feature>
<evidence type="ECO:0000256" key="7">
    <source>
        <dbReference type="ARBA" id="ARBA00023170"/>
    </source>
</evidence>
<feature type="transmembrane region" description="Helical" evidence="10">
    <location>
        <begin position="51"/>
        <end position="76"/>
    </location>
</feature>
<dbReference type="Pfam" id="PF00001">
    <property type="entry name" value="7tm_1"/>
    <property type="match status" value="1"/>
</dbReference>
<dbReference type="SUPFAM" id="SSF81321">
    <property type="entry name" value="Family A G protein-coupled receptor-like"/>
    <property type="match status" value="1"/>
</dbReference>
<keyword evidence="3 9" id="KW-0812">Transmembrane</keyword>
<dbReference type="InterPro" id="IPR000611">
    <property type="entry name" value="NPY_rcpt"/>
</dbReference>
<keyword evidence="8 9" id="KW-0807">Transducer</keyword>
<reference evidence="12" key="1">
    <citation type="submission" date="2021-04" db="EMBL/GenBank/DDBJ databases">
        <authorList>
            <person name="Sohn Y.C."/>
            <person name="Kim K.S."/>
            <person name="Kim M.A."/>
        </authorList>
    </citation>
    <scope>NUCLEOTIDE SEQUENCE</scope>
</reference>
<feature type="transmembrane region" description="Helical" evidence="10">
    <location>
        <begin position="88"/>
        <end position="108"/>
    </location>
</feature>
<keyword evidence="6 10" id="KW-0472">Membrane</keyword>
<dbReference type="Gene3D" id="1.20.1070.10">
    <property type="entry name" value="Rhodopsin 7-helix transmembrane proteins"/>
    <property type="match status" value="1"/>
</dbReference>
<keyword evidence="7 9" id="KW-0675">Receptor</keyword>
<dbReference type="PRINTS" id="PR01012">
    <property type="entry name" value="NRPEPTIDEYR"/>
</dbReference>